<feature type="transmembrane region" description="Helical" evidence="1">
    <location>
        <begin position="116"/>
        <end position="138"/>
    </location>
</feature>
<reference evidence="3" key="1">
    <citation type="journal article" date="2019" name="Int. J. Syst. Evol. Microbiol.">
        <title>The Global Catalogue of Microorganisms (GCM) 10K type strain sequencing project: providing services to taxonomists for standard genome sequencing and annotation.</title>
        <authorList>
            <consortium name="The Broad Institute Genomics Platform"/>
            <consortium name="The Broad Institute Genome Sequencing Center for Infectious Disease"/>
            <person name="Wu L."/>
            <person name="Ma J."/>
        </authorList>
    </citation>
    <scope>NUCLEOTIDE SEQUENCE [LARGE SCALE GENOMIC DNA]</scope>
    <source>
        <strain evidence="3">JCM 18304</strain>
    </source>
</reference>
<evidence type="ECO:0000313" key="3">
    <source>
        <dbReference type="Proteomes" id="UP001501570"/>
    </source>
</evidence>
<protein>
    <submittedName>
        <fullName evidence="2">Uncharacterized protein</fullName>
    </submittedName>
</protein>
<keyword evidence="1" id="KW-0812">Transmembrane</keyword>
<keyword evidence="1" id="KW-1133">Transmembrane helix</keyword>
<evidence type="ECO:0000256" key="1">
    <source>
        <dbReference type="SAM" id="Phobius"/>
    </source>
</evidence>
<dbReference type="Proteomes" id="UP001501570">
    <property type="component" value="Unassembled WGS sequence"/>
</dbReference>
<name>A0ABP9RN75_9ACTN</name>
<keyword evidence="1" id="KW-0472">Membrane</keyword>
<feature type="transmembrane region" description="Helical" evidence="1">
    <location>
        <begin position="49"/>
        <end position="70"/>
    </location>
</feature>
<dbReference type="EMBL" id="BAABJQ010000003">
    <property type="protein sequence ID" value="GAA5180319.1"/>
    <property type="molecule type" value="Genomic_DNA"/>
</dbReference>
<organism evidence="2 3">
    <name type="scientific">Rugosimonospora acidiphila</name>
    <dbReference type="NCBI Taxonomy" id="556531"/>
    <lineage>
        <taxon>Bacteria</taxon>
        <taxon>Bacillati</taxon>
        <taxon>Actinomycetota</taxon>
        <taxon>Actinomycetes</taxon>
        <taxon>Micromonosporales</taxon>
        <taxon>Micromonosporaceae</taxon>
        <taxon>Rugosimonospora</taxon>
    </lineage>
</organism>
<accession>A0ABP9RN75</accession>
<gene>
    <name evidence="2" type="ORF">GCM10023322_12350</name>
</gene>
<dbReference type="RefSeq" id="WP_345626904.1">
    <property type="nucleotide sequence ID" value="NZ_BAABJQ010000003.1"/>
</dbReference>
<sequence>MTGALTLTGQLRLVGAVLVLLGLAHLAMPRALAWRPEFRTLRPLTRQIMYTHTQFIGLTCVLLGLAPLMLTADLLAPGRMPAAVLAAECVFWGARWCVQFVSFPPTLWWHSARYRAGYAALTLLWTWVVVVFAAALAARG</sequence>
<comment type="caution">
    <text evidence="2">The sequence shown here is derived from an EMBL/GenBank/DDBJ whole genome shotgun (WGS) entry which is preliminary data.</text>
</comment>
<evidence type="ECO:0000313" key="2">
    <source>
        <dbReference type="EMBL" id="GAA5180319.1"/>
    </source>
</evidence>
<proteinExistence type="predicted"/>
<keyword evidence="3" id="KW-1185">Reference proteome</keyword>